<keyword evidence="1" id="KW-0732">Signal</keyword>
<evidence type="ECO:0000256" key="1">
    <source>
        <dbReference type="SAM" id="SignalP"/>
    </source>
</evidence>
<keyword evidence="3" id="KW-1185">Reference proteome</keyword>
<reference evidence="2 3" key="1">
    <citation type="journal article" date="2011" name="Proc. Natl. Acad. Sci. U.S.A.">
        <title>Comparative genomics of xylose-fermenting fungi for enhanced biofuel production.</title>
        <authorList>
            <person name="Wohlbach D.J."/>
            <person name="Kuo A."/>
            <person name="Sato T.K."/>
            <person name="Potts K.M."/>
            <person name="Salamov A.A."/>
            <person name="LaButti K.M."/>
            <person name="Sun H."/>
            <person name="Clum A."/>
            <person name="Pangilinan J.L."/>
            <person name="Lindquist E.A."/>
            <person name="Lucas S."/>
            <person name="Lapidus A."/>
            <person name="Jin M."/>
            <person name="Gunawan C."/>
            <person name="Balan V."/>
            <person name="Dale B.E."/>
            <person name="Jeffries T.W."/>
            <person name="Zinkel R."/>
            <person name="Barry K.W."/>
            <person name="Grigoriev I.V."/>
            <person name="Gasch A.P."/>
        </authorList>
    </citation>
    <scope>NUCLEOTIDE SEQUENCE [LARGE SCALE GENOMIC DNA]</scope>
    <source>
        <strain evidence="3">NRRL Y-27907 / 11-Y1</strain>
    </source>
</reference>
<protein>
    <submittedName>
        <fullName evidence="2">Uncharacterized protein</fullName>
    </submittedName>
</protein>
<gene>
    <name evidence="2" type="ORF">SPAPADRAFT_62572</name>
</gene>
<proteinExistence type="predicted"/>
<evidence type="ECO:0000313" key="2">
    <source>
        <dbReference type="EMBL" id="EGW30707.1"/>
    </source>
</evidence>
<feature type="signal peptide" evidence="1">
    <location>
        <begin position="1"/>
        <end position="21"/>
    </location>
</feature>
<dbReference type="HOGENOM" id="CLU_2905613_0_0_1"/>
<sequence>MLSSSCLLVFFFVVVFRQILNEIVSDTFTKRVTGFLVGNTICGWVTVVYARVYLNPNSGVTS</sequence>
<accession>G3ASM1</accession>
<dbReference type="EMBL" id="GL996504">
    <property type="protein sequence ID" value="EGW30707.1"/>
    <property type="molecule type" value="Genomic_DNA"/>
</dbReference>
<dbReference type="Proteomes" id="UP000000709">
    <property type="component" value="Unassembled WGS sequence"/>
</dbReference>
<dbReference type="KEGG" id="spaa:SPAPADRAFT_62572"/>
<dbReference type="InParanoid" id="G3ASM1"/>
<dbReference type="AlphaFoldDB" id="G3ASM1"/>
<evidence type="ECO:0000313" key="3">
    <source>
        <dbReference type="Proteomes" id="UP000000709"/>
    </source>
</evidence>
<feature type="chain" id="PRO_5003442590" evidence="1">
    <location>
        <begin position="22"/>
        <end position="62"/>
    </location>
</feature>
<organism evidence="3">
    <name type="scientific">Spathaspora passalidarum (strain NRRL Y-27907 / 11-Y1)</name>
    <dbReference type="NCBI Taxonomy" id="619300"/>
    <lineage>
        <taxon>Eukaryota</taxon>
        <taxon>Fungi</taxon>
        <taxon>Dikarya</taxon>
        <taxon>Ascomycota</taxon>
        <taxon>Saccharomycotina</taxon>
        <taxon>Pichiomycetes</taxon>
        <taxon>Debaryomycetaceae</taxon>
        <taxon>Spathaspora</taxon>
    </lineage>
</organism>
<dbReference type="RefSeq" id="XP_007376740.1">
    <property type="nucleotide sequence ID" value="XM_007376678.1"/>
</dbReference>
<name>G3ASM1_SPAPN</name>
<dbReference type="GeneID" id="18874383"/>